<dbReference type="Proteomes" id="UP000749293">
    <property type="component" value="Unassembled WGS sequence"/>
</dbReference>
<protein>
    <recommendedName>
        <fullName evidence="3">ELYS-like domain-containing protein</fullName>
    </recommendedName>
</protein>
<dbReference type="RefSeq" id="XP_035324875.1">
    <property type="nucleotide sequence ID" value="XM_035463451.1"/>
</dbReference>
<proteinExistence type="predicted"/>
<keyword evidence="2" id="KW-0539">Nucleus</keyword>
<comment type="subcellular location">
    <subcellularLocation>
        <location evidence="1">Nucleus</location>
    </subcellularLocation>
</comment>
<organism evidence="4 5">
    <name type="scientific">Geosmithia morbida</name>
    <dbReference type="NCBI Taxonomy" id="1094350"/>
    <lineage>
        <taxon>Eukaryota</taxon>
        <taxon>Fungi</taxon>
        <taxon>Dikarya</taxon>
        <taxon>Ascomycota</taxon>
        <taxon>Pezizomycotina</taxon>
        <taxon>Sordariomycetes</taxon>
        <taxon>Hypocreomycetidae</taxon>
        <taxon>Hypocreales</taxon>
        <taxon>Bionectriaceae</taxon>
        <taxon>Geosmithia</taxon>
    </lineage>
</organism>
<dbReference type="EMBL" id="JAANYQ010000002">
    <property type="protein sequence ID" value="KAF4126223.1"/>
    <property type="molecule type" value="Genomic_DNA"/>
</dbReference>
<accession>A0A9P4Z2V9</accession>
<evidence type="ECO:0000256" key="2">
    <source>
        <dbReference type="ARBA" id="ARBA00023242"/>
    </source>
</evidence>
<evidence type="ECO:0000259" key="3">
    <source>
        <dbReference type="Pfam" id="PF13934"/>
    </source>
</evidence>
<dbReference type="GeneID" id="55967699"/>
<evidence type="ECO:0000313" key="5">
    <source>
        <dbReference type="Proteomes" id="UP000749293"/>
    </source>
</evidence>
<gene>
    <name evidence="4" type="ORF">GMORB2_1469</name>
</gene>
<keyword evidence="5" id="KW-1185">Reference proteome</keyword>
<dbReference type="Pfam" id="PF13934">
    <property type="entry name" value="ELYS"/>
    <property type="match status" value="1"/>
</dbReference>
<dbReference type="AlphaFoldDB" id="A0A9P4Z2V9"/>
<evidence type="ECO:0000313" key="4">
    <source>
        <dbReference type="EMBL" id="KAF4126223.1"/>
    </source>
</evidence>
<dbReference type="PANTHER" id="PTHR21583">
    <property type="entry name" value="ELYS PROTEIN"/>
    <property type="match status" value="1"/>
</dbReference>
<dbReference type="InterPro" id="IPR052620">
    <property type="entry name" value="ELYS/MEL-28_NucAsmblyFactor"/>
</dbReference>
<dbReference type="OrthoDB" id="20729at2759"/>
<evidence type="ECO:0000256" key="1">
    <source>
        <dbReference type="ARBA" id="ARBA00004123"/>
    </source>
</evidence>
<reference evidence="4" key="1">
    <citation type="submission" date="2020-03" db="EMBL/GenBank/DDBJ databases">
        <title>Site-based positive gene gene selection in Geosmithia morbida across the United States reveals a broad range of putative effectors and factors for local host and environmental adapation.</title>
        <authorList>
            <person name="Onufrak A."/>
            <person name="Murdoch R.W."/>
            <person name="Gazis R."/>
            <person name="Huff M."/>
            <person name="Staton M."/>
            <person name="Klingeman W."/>
            <person name="Hadziabdic D."/>
        </authorList>
    </citation>
    <scope>NUCLEOTIDE SEQUENCE</scope>
    <source>
        <strain evidence="4">1262</strain>
    </source>
</reference>
<dbReference type="InterPro" id="IPR025151">
    <property type="entry name" value="ELYS_dom"/>
</dbReference>
<dbReference type="GO" id="GO:0005634">
    <property type="term" value="C:nucleus"/>
    <property type="evidence" value="ECO:0007669"/>
    <property type="project" value="UniProtKB-SubCell"/>
</dbReference>
<comment type="caution">
    <text evidence="4">The sequence shown here is derived from an EMBL/GenBank/DDBJ whole genome shotgun (WGS) entry which is preliminary data.</text>
</comment>
<name>A0A9P4Z2V9_9HYPO</name>
<sequence>MFDYHDFQQVFPAGSQLPYDGELQADIEDNRKTFGGVLFIDRVIKALGFAKGKVYPPKSDNGLRQLHRQICEASMSLHHKFSILYYILLDFDESNARNLPSEAFSSSSGMPRNYQILMKGLWHLDHQEFSKSLEYIAHPSLIPDFADDILTALVRHADDPTALAYYYTVRPILNSSSALQLLFDAMARTNITEALLFSRTQPEHTRETLFQRLLSVALGGKSQDFFSEVAFLPFEADEEAWLEEYLTNGDGRLLKKAKDTLLVRKIAGDRFEEMAQIRSGGQWGPVLDGIKTGTKGQTD</sequence>
<dbReference type="PANTHER" id="PTHR21583:SF8">
    <property type="entry name" value="PROTEIN ELYS"/>
    <property type="match status" value="1"/>
</dbReference>
<feature type="domain" description="ELYS-like" evidence="3">
    <location>
        <begin position="37"/>
        <end position="248"/>
    </location>
</feature>